<dbReference type="PANTHER" id="PTHR14025">
    <property type="entry name" value="FANCONI ANEMIA GROUP M FANCM FAMILY MEMBER"/>
    <property type="match status" value="1"/>
</dbReference>
<evidence type="ECO:0000256" key="3">
    <source>
        <dbReference type="ARBA" id="ARBA00022806"/>
    </source>
</evidence>
<reference evidence="5" key="1">
    <citation type="submission" date="2020-06" db="EMBL/GenBank/DDBJ databases">
        <authorList>
            <person name="Li T."/>
            <person name="Hu X."/>
            <person name="Zhang T."/>
            <person name="Song X."/>
            <person name="Zhang H."/>
            <person name="Dai N."/>
            <person name="Sheng W."/>
            <person name="Hou X."/>
            <person name="Wei L."/>
        </authorList>
    </citation>
    <scope>NUCLEOTIDE SEQUENCE</scope>
    <source>
        <strain evidence="5">G01</strain>
        <tissue evidence="5">Leaf</tissue>
    </source>
</reference>
<dbReference type="InterPro" id="IPR027417">
    <property type="entry name" value="P-loop_NTPase"/>
</dbReference>
<protein>
    <submittedName>
        <fullName evidence="5">ATP-dependent DNA helicase, chloroplastic</fullName>
    </submittedName>
</protein>
<gene>
    <name evidence="5" type="ORF">Sangu_1308300</name>
</gene>
<evidence type="ECO:0000256" key="1">
    <source>
        <dbReference type="ARBA" id="ARBA00022741"/>
    </source>
</evidence>
<dbReference type="PANTHER" id="PTHR14025:SF29">
    <property type="entry name" value="TRANSCRIPTION-REPAIR-COUPLING FACTOR"/>
    <property type="match status" value="1"/>
</dbReference>
<name>A0AAW2NKL5_9LAMI</name>
<evidence type="ECO:0000256" key="2">
    <source>
        <dbReference type="ARBA" id="ARBA00022801"/>
    </source>
</evidence>
<accession>A0AAW2NKL5</accession>
<dbReference type="AlphaFoldDB" id="A0AAW2NKL5"/>
<evidence type="ECO:0000313" key="5">
    <source>
        <dbReference type="EMBL" id="KAL0344209.1"/>
    </source>
</evidence>
<organism evidence="5">
    <name type="scientific">Sesamum angustifolium</name>
    <dbReference type="NCBI Taxonomy" id="2727405"/>
    <lineage>
        <taxon>Eukaryota</taxon>
        <taxon>Viridiplantae</taxon>
        <taxon>Streptophyta</taxon>
        <taxon>Embryophyta</taxon>
        <taxon>Tracheophyta</taxon>
        <taxon>Spermatophyta</taxon>
        <taxon>Magnoliopsida</taxon>
        <taxon>eudicotyledons</taxon>
        <taxon>Gunneridae</taxon>
        <taxon>Pentapetalae</taxon>
        <taxon>asterids</taxon>
        <taxon>lamiids</taxon>
        <taxon>Lamiales</taxon>
        <taxon>Pedaliaceae</taxon>
        <taxon>Sesamum</taxon>
    </lineage>
</organism>
<proteinExistence type="predicted"/>
<reference evidence="5" key="2">
    <citation type="journal article" date="2024" name="Plant">
        <title>Genomic evolution and insights into agronomic trait innovations of Sesamum species.</title>
        <authorList>
            <person name="Miao H."/>
            <person name="Wang L."/>
            <person name="Qu L."/>
            <person name="Liu H."/>
            <person name="Sun Y."/>
            <person name="Le M."/>
            <person name="Wang Q."/>
            <person name="Wei S."/>
            <person name="Zheng Y."/>
            <person name="Lin W."/>
            <person name="Duan Y."/>
            <person name="Cao H."/>
            <person name="Xiong S."/>
            <person name="Wang X."/>
            <person name="Wei L."/>
            <person name="Li C."/>
            <person name="Ma Q."/>
            <person name="Ju M."/>
            <person name="Zhao R."/>
            <person name="Li G."/>
            <person name="Mu C."/>
            <person name="Tian Q."/>
            <person name="Mei H."/>
            <person name="Zhang T."/>
            <person name="Gao T."/>
            <person name="Zhang H."/>
        </authorList>
    </citation>
    <scope>NUCLEOTIDE SEQUENCE</scope>
    <source>
        <strain evidence="5">G01</strain>
    </source>
</reference>
<comment type="caution">
    <text evidence="5">The sequence shown here is derived from an EMBL/GenBank/DDBJ whole genome shotgun (WGS) entry which is preliminary data.</text>
</comment>
<dbReference type="GO" id="GO:0016787">
    <property type="term" value="F:hydrolase activity"/>
    <property type="evidence" value="ECO:0007669"/>
    <property type="project" value="UniProtKB-KW"/>
</dbReference>
<keyword evidence="4" id="KW-0067">ATP-binding</keyword>
<keyword evidence="3 5" id="KW-0347">Helicase</keyword>
<keyword evidence="2" id="KW-0378">Hydrolase</keyword>
<dbReference type="Gene3D" id="3.40.50.300">
    <property type="entry name" value="P-loop containing nucleotide triphosphate hydrolases"/>
    <property type="match status" value="1"/>
</dbReference>
<dbReference type="SUPFAM" id="SSF52540">
    <property type="entry name" value="P-loop containing nucleoside triphosphate hydrolases"/>
    <property type="match status" value="1"/>
</dbReference>
<sequence length="218" mass="24829">MVGTRVDVDGRPTLIFNDMETLSFAAAYRYVLVWKFSHGAPQYRNLHHLITGLGIKGAFTLRGRVGRADKEAHAYLFYPDKSLLSDQALERLAALEECRDLGQGFQLAERDMAIRGSGNIFGEQQTGDVGNVGIDLFFEMLFGSLSKFNMNLNPHLPSEYINYLENPLETINEAENAAERDIWNLIQFTENLRRQYGKESYSMEILLKKLISGEWLQI</sequence>
<dbReference type="EMBL" id="JACGWK010000007">
    <property type="protein sequence ID" value="KAL0344209.1"/>
    <property type="molecule type" value="Genomic_DNA"/>
</dbReference>
<dbReference type="GO" id="GO:0005524">
    <property type="term" value="F:ATP binding"/>
    <property type="evidence" value="ECO:0007669"/>
    <property type="project" value="UniProtKB-KW"/>
</dbReference>
<evidence type="ECO:0000256" key="4">
    <source>
        <dbReference type="ARBA" id="ARBA00022840"/>
    </source>
</evidence>
<keyword evidence="1" id="KW-0547">Nucleotide-binding</keyword>
<dbReference type="GO" id="GO:0004386">
    <property type="term" value="F:helicase activity"/>
    <property type="evidence" value="ECO:0007669"/>
    <property type="project" value="UniProtKB-KW"/>
</dbReference>